<evidence type="ECO:0000256" key="14">
    <source>
        <dbReference type="RuleBase" id="RU369107"/>
    </source>
</evidence>
<evidence type="ECO:0000256" key="15">
    <source>
        <dbReference type="SAM" id="MobiDB-lite"/>
    </source>
</evidence>
<sequence length="823" mass="93116">MHLRIPVLLTSLLSATSVFASQDPNDVSILIKEAARANNESLLWGPYKPNLYFGVRPRIANSLAAGLMWAKVDDYGSAQGNFRHTCEQNEGMAGYGWDEYDIRKGGRQTIHDAGNSLDLTIDFVKVPGGQNGGSWGFRVKGTPRDDGAPDQPISMVFYTTLEGLGQLGVDSDSVGDAPALEGDVKFKGYSSELGDFTIDVTEGPETNEYFEHDHPSQEEKPLGKGLVSSTTMPQAQLWQAKGIMFMQMKGEVEPTVQAYGAENPPPPAQLFTIKHQPGDGNAHLVQKVFTGPFEFDVLFSSASAGEPVTSETITKELKEASLSFSERFKQVLAPQVPFEASKYIEFSKAMLSNLVGGIGFFHGDDIVDRSNDPAYEEENEGFWEETAEARAAVKPVLEGPKDLFTCVPSRPFFPRGFLWDEGFHLLPVMEYDSDVALEIIKSWFHLMDEDGWIAREQILGQEARSKVPHEFTVQYPHYANPPTLFMALEAFMDKAKAQTNKSTQTENLDTEDVAESLRTATLRNPELADAYLRSFYPLMKRHYNWYRSTQRGDIKSYDREAFSTKEGYRWRGRSVQHILTSGIDDYPRPQPPHPGELHVDLISWMGMMTRTLRRIAETLGEQDDAEEFAYYENAISRNIDDLHWDEKEQTFCDATIDEFEESVHVCHKGYISIFPFLTGMIGPDSPRLKAVLDLIADPEELWSDYGIRSLSKKDKFYGTDENYWRGPVWMPINYLVLRNLYETAIADGPHQEQAREMYSKLRKNLVEIVFREWKKTGFAWEQYNPETGVGQRNQHFTGWTSLVVSIMSMPDLPERAETAHDEL</sequence>
<evidence type="ECO:0000256" key="10">
    <source>
        <dbReference type="ARBA" id="ARBA00023295"/>
    </source>
</evidence>
<evidence type="ECO:0000256" key="4">
    <source>
        <dbReference type="ARBA" id="ARBA00022801"/>
    </source>
</evidence>
<dbReference type="OrthoDB" id="410058at2759"/>
<name>A0A9W9FHT8_9EURO</name>
<dbReference type="GO" id="GO:0009311">
    <property type="term" value="P:oligosaccharide metabolic process"/>
    <property type="evidence" value="ECO:0007669"/>
    <property type="project" value="UniProtKB-UniRule"/>
</dbReference>
<evidence type="ECO:0000256" key="13">
    <source>
        <dbReference type="RuleBase" id="RU368089"/>
    </source>
</evidence>
<evidence type="ECO:0000313" key="19">
    <source>
        <dbReference type="EMBL" id="KAJ5100475.1"/>
    </source>
</evidence>
<feature type="chain" id="PRO_5040983980" description="Mannosyl-oligosaccharide glucosidase" evidence="16">
    <location>
        <begin position="21"/>
        <end position="823"/>
    </location>
</feature>
<keyword evidence="10 13" id="KW-0326">Glycosidase</keyword>
<dbReference type="Gene3D" id="2.70.98.110">
    <property type="entry name" value="Glycosyl hydrolase family 63, N-terminal domain"/>
    <property type="match status" value="1"/>
</dbReference>
<dbReference type="InterPro" id="IPR008928">
    <property type="entry name" value="6-hairpin_glycosidase_sf"/>
</dbReference>
<dbReference type="InterPro" id="IPR038518">
    <property type="entry name" value="Glyco_hydro_63N_sf"/>
</dbReference>
<comment type="similarity">
    <text evidence="2 13">Belongs to the glycosyl hydrolase 63 family.</text>
</comment>
<feature type="signal peptide" evidence="16">
    <location>
        <begin position="1"/>
        <end position="20"/>
    </location>
</feature>
<dbReference type="PANTHER" id="PTHR10412">
    <property type="entry name" value="MANNOSYL-OLIGOSACCHARIDE GLUCOSIDASE"/>
    <property type="match status" value="1"/>
</dbReference>
<dbReference type="FunFam" id="1.50.10.10:FF:000027">
    <property type="entry name" value="Probable mannosyl-oligosaccharide glucosidase"/>
    <property type="match status" value="1"/>
</dbReference>
<organism evidence="19 20">
    <name type="scientific">Penicillium angulare</name>
    <dbReference type="NCBI Taxonomy" id="116970"/>
    <lineage>
        <taxon>Eukaryota</taxon>
        <taxon>Fungi</taxon>
        <taxon>Dikarya</taxon>
        <taxon>Ascomycota</taxon>
        <taxon>Pezizomycotina</taxon>
        <taxon>Eurotiomycetes</taxon>
        <taxon>Eurotiomycetidae</taxon>
        <taxon>Eurotiales</taxon>
        <taxon>Aspergillaceae</taxon>
        <taxon>Penicillium</taxon>
    </lineage>
</organism>
<evidence type="ECO:0000259" key="17">
    <source>
        <dbReference type="Pfam" id="PF03200"/>
    </source>
</evidence>
<keyword evidence="7" id="KW-1133">Transmembrane helix</keyword>
<evidence type="ECO:0000256" key="8">
    <source>
        <dbReference type="ARBA" id="ARBA00023136"/>
    </source>
</evidence>
<dbReference type="GO" id="GO:0006487">
    <property type="term" value="P:protein N-linked glycosylation"/>
    <property type="evidence" value="ECO:0007669"/>
    <property type="project" value="UniProtKB-UniRule"/>
</dbReference>
<feature type="domain" description="Glycosyl hydrolase family 63 C-terminal" evidence="17">
    <location>
        <begin position="309"/>
        <end position="809"/>
    </location>
</feature>
<comment type="subcellular location">
    <subcellularLocation>
        <location evidence="1 13">Endoplasmic reticulum membrane</location>
        <topology evidence="1 13">Single-pass type II membrane protein</topology>
    </subcellularLocation>
</comment>
<dbReference type="EC" id="3.2.1.106" evidence="11 13"/>
<protein>
    <recommendedName>
        <fullName evidence="11 13">Mannosyl-oligosaccharide glucosidase</fullName>
        <ecNumber evidence="11 13">3.2.1.106</ecNumber>
    </recommendedName>
    <alternativeName>
        <fullName evidence="14">Glucosidase I</fullName>
    </alternativeName>
</protein>
<keyword evidence="8" id="KW-0472">Membrane</keyword>
<dbReference type="SUPFAM" id="SSF48208">
    <property type="entry name" value="Six-hairpin glycosidases"/>
    <property type="match status" value="1"/>
</dbReference>
<comment type="caution">
    <text evidence="19">The sequence shown here is derived from an EMBL/GenBank/DDBJ whole genome shotgun (WGS) entry which is preliminary data.</text>
</comment>
<keyword evidence="3" id="KW-0812">Transmembrane</keyword>
<feature type="region of interest" description="Disordered" evidence="15">
    <location>
        <begin position="207"/>
        <end position="227"/>
    </location>
</feature>
<evidence type="ECO:0000256" key="2">
    <source>
        <dbReference type="ARBA" id="ARBA00010833"/>
    </source>
</evidence>
<dbReference type="InterPro" id="IPR031335">
    <property type="entry name" value="Glyco_hydro_63_C"/>
</dbReference>
<evidence type="ECO:0000256" key="1">
    <source>
        <dbReference type="ARBA" id="ARBA00004648"/>
    </source>
</evidence>
<keyword evidence="5 13" id="KW-0256">Endoplasmic reticulum</keyword>
<keyword evidence="16" id="KW-0732">Signal</keyword>
<comment type="function">
    <text evidence="13">Cleaves the distal alpha 1,2-linked glucose residue from the Glc(3)Man(9)GlcNAc(2) oligosaccharide precursor.</text>
</comment>
<dbReference type="InterPro" id="IPR012341">
    <property type="entry name" value="6hp_glycosidase-like_sf"/>
</dbReference>
<proteinExistence type="inferred from homology"/>
<feature type="domain" description="Glycosyl hydrolase family 63 N-terminal" evidence="18">
    <location>
        <begin position="41"/>
        <end position="270"/>
    </location>
</feature>
<dbReference type="EMBL" id="JAPQKH010000004">
    <property type="protein sequence ID" value="KAJ5100475.1"/>
    <property type="molecule type" value="Genomic_DNA"/>
</dbReference>
<dbReference type="InterPro" id="IPR004888">
    <property type="entry name" value="Glycoside_hydrolase_63"/>
</dbReference>
<evidence type="ECO:0000313" key="20">
    <source>
        <dbReference type="Proteomes" id="UP001149165"/>
    </source>
</evidence>
<comment type="pathway">
    <text evidence="14">Glycan metabolism; N-glycan degradation.</text>
</comment>
<evidence type="ECO:0000256" key="16">
    <source>
        <dbReference type="SAM" id="SignalP"/>
    </source>
</evidence>
<evidence type="ECO:0000259" key="18">
    <source>
        <dbReference type="Pfam" id="PF16923"/>
    </source>
</evidence>
<dbReference type="Proteomes" id="UP001149165">
    <property type="component" value="Unassembled WGS sequence"/>
</dbReference>
<dbReference type="FunFam" id="2.70.98.110:FF:000003">
    <property type="entry name" value="Probable mannosyl-oligosaccharide glucosidase"/>
    <property type="match status" value="1"/>
</dbReference>
<evidence type="ECO:0000256" key="7">
    <source>
        <dbReference type="ARBA" id="ARBA00022989"/>
    </source>
</evidence>
<dbReference type="PANTHER" id="PTHR10412:SF11">
    <property type="entry name" value="MANNOSYL-OLIGOSACCHARIDE GLUCOSIDASE"/>
    <property type="match status" value="1"/>
</dbReference>
<dbReference type="Pfam" id="PF16923">
    <property type="entry name" value="Glyco_hydro_63N"/>
    <property type="match status" value="1"/>
</dbReference>
<feature type="compositionally biased region" description="Basic and acidic residues" evidence="15">
    <location>
        <begin position="209"/>
        <end position="222"/>
    </location>
</feature>
<reference evidence="19" key="1">
    <citation type="submission" date="2022-11" db="EMBL/GenBank/DDBJ databases">
        <authorList>
            <person name="Petersen C."/>
        </authorList>
    </citation>
    <scope>NUCLEOTIDE SEQUENCE</scope>
    <source>
        <strain evidence="19">IBT 30069</strain>
    </source>
</reference>
<keyword evidence="9 14" id="KW-0325">Glycoprotein</keyword>
<evidence type="ECO:0000256" key="12">
    <source>
        <dbReference type="ARBA" id="ARBA00052431"/>
    </source>
</evidence>
<keyword evidence="4 13" id="KW-0378">Hydrolase</keyword>
<reference evidence="19" key="2">
    <citation type="journal article" date="2023" name="IMA Fungus">
        <title>Comparative genomic study of the Penicillium genus elucidates a diverse pangenome and 15 lateral gene transfer events.</title>
        <authorList>
            <person name="Petersen C."/>
            <person name="Sorensen T."/>
            <person name="Nielsen M.R."/>
            <person name="Sondergaard T.E."/>
            <person name="Sorensen J.L."/>
            <person name="Fitzpatrick D.A."/>
            <person name="Frisvad J.C."/>
            <person name="Nielsen K.L."/>
        </authorList>
    </citation>
    <scope>NUCLEOTIDE SEQUENCE</scope>
    <source>
        <strain evidence="19">IBT 30069</strain>
    </source>
</reference>
<dbReference type="AlphaFoldDB" id="A0A9W9FHT8"/>
<dbReference type="GO" id="GO:0005789">
    <property type="term" value="C:endoplasmic reticulum membrane"/>
    <property type="evidence" value="ECO:0007669"/>
    <property type="project" value="UniProtKB-SubCell"/>
</dbReference>
<dbReference type="GO" id="GO:0004573">
    <property type="term" value="F:Glc3Man9GlcNAc2 oligosaccharide glucosidase activity"/>
    <property type="evidence" value="ECO:0007669"/>
    <property type="project" value="UniProtKB-UniRule"/>
</dbReference>
<evidence type="ECO:0000256" key="11">
    <source>
        <dbReference type="ARBA" id="ARBA00038888"/>
    </source>
</evidence>
<accession>A0A9W9FHT8</accession>
<evidence type="ECO:0000256" key="3">
    <source>
        <dbReference type="ARBA" id="ARBA00022692"/>
    </source>
</evidence>
<keyword evidence="20" id="KW-1185">Reference proteome</keyword>
<keyword evidence="6" id="KW-0735">Signal-anchor</keyword>
<evidence type="ECO:0000256" key="5">
    <source>
        <dbReference type="ARBA" id="ARBA00022824"/>
    </source>
</evidence>
<dbReference type="InterPro" id="IPR031631">
    <property type="entry name" value="Glyco_hydro_63N"/>
</dbReference>
<gene>
    <name evidence="19" type="ORF">N7456_006527</name>
</gene>
<comment type="catalytic activity">
    <reaction evidence="12 13">
        <text>N(4)-(alpha-D-Glc-(1-&gt;2)-alpha-D-Glc-(1-&gt;3)-alpha-D-Glc-(1-&gt;3)-alpha-D-Man-(1-&gt;2)-alpha-D-Man-(1-&gt;2)-alpha-D-Man-(1-&gt;3)-[alpha-D-Man-(1-&gt;2)-alpha-D-Man-(1-&gt;3)-[alpha-D-Man-(1-&gt;2)-alpha-D-Man-(1-&gt;6)]-alpha-D-Man-(1-&gt;6)]-beta-D-Man-(1-&gt;4)-beta-D-GlcNAc-(1-&gt;4)-beta-D-GlcNAc)-L-asparaginyl-[protein] + H2O = N(4)-(alpha-D-Glc-(1-&gt;3)-alpha-D-Glc-(1-&gt;3)-alpha-D-Man-(1-&gt;2)-alpha-D-Man-(1-&gt;2)-alpha-D-Man-(1-&gt;3)-[alpha-D-Man-(1-&gt;2)-alpha-D-Man-(1-&gt;3)-[alpha-D-Man-(1-&gt;2)-alpha-D-Man-(1-&gt;6)]-alpha-D-Man-(1-&gt;6)]-beta-D-Man-(1-&gt;4)-beta-D-GlcNAc-(1-&gt;4)-beta-D-GlcNAc)-L-asparaginyl-[protein] + beta-D-glucose</text>
        <dbReference type="Rhea" id="RHEA:55988"/>
        <dbReference type="Rhea" id="RHEA-COMP:12806"/>
        <dbReference type="Rhea" id="RHEA-COMP:14355"/>
        <dbReference type="ChEBI" id="CHEBI:15377"/>
        <dbReference type="ChEBI" id="CHEBI:15903"/>
        <dbReference type="ChEBI" id="CHEBI:59082"/>
        <dbReference type="ChEBI" id="CHEBI:132537"/>
        <dbReference type="EC" id="3.2.1.106"/>
    </reaction>
</comment>
<evidence type="ECO:0000256" key="9">
    <source>
        <dbReference type="ARBA" id="ARBA00023180"/>
    </source>
</evidence>
<dbReference type="Gene3D" id="1.50.10.10">
    <property type="match status" value="1"/>
</dbReference>
<evidence type="ECO:0000256" key="6">
    <source>
        <dbReference type="ARBA" id="ARBA00022968"/>
    </source>
</evidence>
<dbReference type="Pfam" id="PF03200">
    <property type="entry name" value="Glyco_hydro_63"/>
    <property type="match status" value="1"/>
</dbReference>